<organism evidence="4 5">
    <name type="scientific">Aspergillus indologenus CBS 114.80</name>
    <dbReference type="NCBI Taxonomy" id="1450541"/>
    <lineage>
        <taxon>Eukaryota</taxon>
        <taxon>Fungi</taxon>
        <taxon>Dikarya</taxon>
        <taxon>Ascomycota</taxon>
        <taxon>Pezizomycotina</taxon>
        <taxon>Eurotiomycetes</taxon>
        <taxon>Eurotiomycetidae</taxon>
        <taxon>Eurotiales</taxon>
        <taxon>Aspergillaceae</taxon>
        <taxon>Aspergillus</taxon>
        <taxon>Aspergillus subgen. Circumdati</taxon>
    </lineage>
</organism>
<sequence length="348" mass="38535">MHIPERAIPIDSTVVVVGANGYIAAETCEKLLQAGYRVRGTVRNVDRHRTWMHALFDAKWPDQFELVQVADFEEEGAFEEAFKGAAGVIYRSMPVIFDADPTKVVDPLIRGVVNTLQAAARAGVQRFVLSSSSKAVHSTIYNEPYDIRVDTFNHQAVQQVRDGPVDASFARKLAVYSAGRTLAEQAFWGWVQSNNPPFVANCIVPDGQFGRVLDVNNLNTGPTSSTGQLIRALRGEWEGVGLDLAFITDVQDTARLLVAAVASRSIENERIFSYYVNRTWNDLRHQVREWFPARPELVTGEDQGRLGRDVSAASGPIARAEEILRTIGQAGFTGEDQIVRDFVNSVFP</sequence>
<dbReference type="PANTHER" id="PTHR10366">
    <property type="entry name" value="NAD DEPENDENT EPIMERASE/DEHYDRATASE"/>
    <property type="match status" value="1"/>
</dbReference>
<gene>
    <name evidence="4" type="ORF">BP00DRAFT_352222</name>
</gene>
<dbReference type="InterPro" id="IPR008030">
    <property type="entry name" value="NmrA-like"/>
</dbReference>
<keyword evidence="1" id="KW-0560">Oxidoreductase</keyword>
<accession>A0A2V5I100</accession>
<dbReference type="AlphaFoldDB" id="A0A2V5I100"/>
<dbReference type="Proteomes" id="UP000248817">
    <property type="component" value="Unassembled WGS sequence"/>
</dbReference>
<keyword evidence="5" id="KW-1185">Reference proteome</keyword>
<protein>
    <submittedName>
        <fullName evidence="4">Putative aldehyde reductase 2</fullName>
    </submittedName>
</protein>
<comment type="similarity">
    <text evidence="2">Belongs to the NAD(P)-dependent epimerase/dehydratase family. Dihydroflavonol-4-reductase subfamily.</text>
</comment>
<evidence type="ECO:0000259" key="3">
    <source>
        <dbReference type="Pfam" id="PF05368"/>
    </source>
</evidence>
<feature type="domain" description="NmrA-like" evidence="3">
    <location>
        <begin position="11"/>
        <end position="144"/>
    </location>
</feature>
<evidence type="ECO:0000313" key="4">
    <source>
        <dbReference type="EMBL" id="PYI27964.1"/>
    </source>
</evidence>
<dbReference type="SUPFAM" id="SSF51735">
    <property type="entry name" value="NAD(P)-binding Rossmann-fold domains"/>
    <property type="match status" value="1"/>
</dbReference>
<dbReference type="Gene3D" id="3.40.50.720">
    <property type="entry name" value="NAD(P)-binding Rossmann-like Domain"/>
    <property type="match status" value="1"/>
</dbReference>
<dbReference type="Pfam" id="PF05368">
    <property type="entry name" value="NmrA"/>
    <property type="match status" value="1"/>
</dbReference>
<evidence type="ECO:0000313" key="5">
    <source>
        <dbReference type="Proteomes" id="UP000248817"/>
    </source>
</evidence>
<dbReference type="InterPro" id="IPR050425">
    <property type="entry name" value="NAD(P)_dehydrat-like"/>
</dbReference>
<proteinExistence type="inferred from homology"/>
<evidence type="ECO:0000256" key="1">
    <source>
        <dbReference type="ARBA" id="ARBA00023002"/>
    </source>
</evidence>
<reference evidence="4 5" key="1">
    <citation type="submission" date="2018-02" db="EMBL/GenBank/DDBJ databases">
        <title>The genomes of Aspergillus section Nigri reveals drivers in fungal speciation.</title>
        <authorList>
            <consortium name="DOE Joint Genome Institute"/>
            <person name="Vesth T.C."/>
            <person name="Nybo J."/>
            <person name="Theobald S."/>
            <person name="Brandl J."/>
            <person name="Frisvad J.C."/>
            <person name="Nielsen K.F."/>
            <person name="Lyhne E.K."/>
            <person name="Kogle M.E."/>
            <person name="Kuo A."/>
            <person name="Riley R."/>
            <person name="Clum A."/>
            <person name="Nolan M."/>
            <person name="Lipzen A."/>
            <person name="Salamov A."/>
            <person name="Henrissat B."/>
            <person name="Wiebenga A."/>
            <person name="De vries R.P."/>
            <person name="Grigoriev I.V."/>
            <person name="Mortensen U.H."/>
            <person name="Andersen M.R."/>
            <person name="Baker S.E."/>
        </authorList>
    </citation>
    <scope>NUCLEOTIDE SEQUENCE [LARGE SCALE GENOMIC DNA]</scope>
    <source>
        <strain evidence="4 5">CBS 114.80</strain>
    </source>
</reference>
<dbReference type="InterPro" id="IPR036291">
    <property type="entry name" value="NAD(P)-bd_dom_sf"/>
</dbReference>
<dbReference type="EMBL" id="KZ825558">
    <property type="protein sequence ID" value="PYI27964.1"/>
    <property type="molecule type" value="Genomic_DNA"/>
</dbReference>
<evidence type="ECO:0000256" key="2">
    <source>
        <dbReference type="ARBA" id="ARBA00023445"/>
    </source>
</evidence>
<name>A0A2V5I100_9EURO</name>
<dbReference type="GO" id="GO:0016616">
    <property type="term" value="F:oxidoreductase activity, acting on the CH-OH group of donors, NAD or NADP as acceptor"/>
    <property type="evidence" value="ECO:0007669"/>
    <property type="project" value="TreeGrafter"/>
</dbReference>
<dbReference type="PANTHER" id="PTHR10366:SF562">
    <property type="entry name" value="ALDEHYDE REDUCTASE II (AFU_ORTHOLOGUE AFUA_1G11360)"/>
    <property type="match status" value="1"/>
</dbReference>